<protein>
    <submittedName>
        <fullName evidence="3">SPOR domain-containing protein</fullName>
    </submittedName>
</protein>
<organism evidence="3 4">
    <name type="scientific">Thalassotalea nanhaiensis</name>
    <dbReference type="NCBI Taxonomy" id="3065648"/>
    <lineage>
        <taxon>Bacteria</taxon>
        <taxon>Pseudomonadati</taxon>
        <taxon>Pseudomonadota</taxon>
        <taxon>Gammaproteobacteria</taxon>
        <taxon>Alteromonadales</taxon>
        <taxon>Colwelliaceae</taxon>
        <taxon>Thalassotalea</taxon>
    </lineage>
</organism>
<dbReference type="PANTHER" id="PTHR38687">
    <property type="entry name" value="CELL DIVISION PROTEIN DEDD-RELATED"/>
    <property type="match status" value="1"/>
</dbReference>
<evidence type="ECO:0000256" key="1">
    <source>
        <dbReference type="SAM" id="MobiDB-lite"/>
    </source>
</evidence>
<dbReference type="EMBL" id="CP134146">
    <property type="protein sequence ID" value="WNC69223.1"/>
    <property type="molecule type" value="Genomic_DNA"/>
</dbReference>
<keyword evidence="4" id="KW-1185">Reference proteome</keyword>
<reference evidence="4" key="1">
    <citation type="submission" date="2023-09" db="EMBL/GenBank/DDBJ databases">
        <authorList>
            <person name="Li S."/>
            <person name="Li X."/>
            <person name="Zhang C."/>
            <person name="Zhao Z."/>
        </authorList>
    </citation>
    <scope>NUCLEOTIDE SEQUENCE [LARGE SCALE GENOMIC DNA]</scope>
    <source>
        <strain evidence="4">SQ345</strain>
    </source>
</reference>
<dbReference type="SUPFAM" id="SSF110997">
    <property type="entry name" value="Sporulation related repeat"/>
    <property type="match status" value="1"/>
</dbReference>
<evidence type="ECO:0000313" key="4">
    <source>
        <dbReference type="Proteomes" id="UP001248581"/>
    </source>
</evidence>
<proteinExistence type="predicted"/>
<feature type="region of interest" description="Disordered" evidence="1">
    <location>
        <begin position="1"/>
        <end position="27"/>
    </location>
</feature>
<evidence type="ECO:0000259" key="2">
    <source>
        <dbReference type="PROSITE" id="PS51724"/>
    </source>
</evidence>
<dbReference type="Gene3D" id="3.30.70.1070">
    <property type="entry name" value="Sporulation related repeat"/>
    <property type="match status" value="1"/>
</dbReference>
<name>A0ABY9TLP4_9GAMM</name>
<dbReference type="RefSeq" id="WP_348388367.1">
    <property type="nucleotide sequence ID" value="NZ_CP134146.1"/>
</dbReference>
<dbReference type="InterPro" id="IPR052521">
    <property type="entry name" value="Cell_div_SPOR-domain"/>
</dbReference>
<dbReference type="PANTHER" id="PTHR38687:SF2">
    <property type="entry name" value="CELL DIVISION PROTEIN FTSN"/>
    <property type="match status" value="1"/>
</dbReference>
<feature type="compositionally biased region" description="Basic residues" evidence="1">
    <location>
        <begin position="11"/>
        <end position="27"/>
    </location>
</feature>
<accession>A0ABY9TLP4</accession>
<sequence>MAHQDYVARPRATKKKKNPYKPKAKKQAQKTSMKPLFILAFIVVLVSGFVFSLNFMSDNAPDVEVAEIELSEPKPAVIEDILPEIPTEKWTYMDDLPNKEVEVGDYEVEEKGPYQMQCGSFRKLQQAQELKANIAFAGLGSDIRKTNGKNGVWYKVVLGPFERKRMAESAKHKLKRNKINYCQIWLWT</sequence>
<dbReference type="InterPro" id="IPR007730">
    <property type="entry name" value="SPOR-like_dom"/>
</dbReference>
<gene>
    <name evidence="3" type="ORF">RI845_03460</name>
</gene>
<feature type="domain" description="SPOR" evidence="2">
    <location>
        <begin position="108"/>
        <end position="188"/>
    </location>
</feature>
<evidence type="ECO:0000313" key="3">
    <source>
        <dbReference type="EMBL" id="WNC69223.1"/>
    </source>
</evidence>
<dbReference type="PROSITE" id="PS51724">
    <property type="entry name" value="SPOR"/>
    <property type="match status" value="1"/>
</dbReference>
<dbReference type="Proteomes" id="UP001248581">
    <property type="component" value="Chromosome"/>
</dbReference>
<dbReference type="Pfam" id="PF05036">
    <property type="entry name" value="SPOR"/>
    <property type="match status" value="1"/>
</dbReference>
<dbReference type="InterPro" id="IPR036680">
    <property type="entry name" value="SPOR-like_sf"/>
</dbReference>